<sequence>MNIKIVLADDHPIVLLGIRMALEDMPGLEICGEAADSTGLAELLDRVRPDVLISDFYMPGGKHGDGLTLILYVKRKYPEVKLIILTMMTNPLLLENILEAGGDGILLKSGRQDEVADAVRAVAAGGKYLDAAVKKILDEARLKQLTSSGDLSQTALSKKESEVLRLFVGGNTVSEIALMLHRSVKTISHQKIAAQQKLGISSDKELYEYAMRNGLL</sequence>
<feature type="domain" description="Response regulatory" evidence="5">
    <location>
        <begin position="4"/>
        <end position="123"/>
    </location>
</feature>
<dbReference type="InterPro" id="IPR039420">
    <property type="entry name" value="WalR-like"/>
</dbReference>
<dbReference type="InterPro" id="IPR011006">
    <property type="entry name" value="CheY-like_superfamily"/>
</dbReference>
<feature type="modified residue" description="4-aspartylphosphate" evidence="3">
    <location>
        <position position="55"/>
    </location>
</feature>
<organism evidence="6 7">
    <name type="scientific">Jeongeupia chitinilytica</name>
    <dbReference type="NCBI Taxonomy" id="1041641"/>
    <lineage>
        <taxon>Bacteria</taxon>
        <taxon>Pseudomonadati</taxon>
        <taxon>Pseudomonadota</taxon>
        <taxon>Betaproteobacteria</taxon>
        <taxon>Neisseriales</taxon>
        <taxon>Chitinibacteraceae</taxon>
        <taxon>Jeongeupia</taxon>
    </lineage>
</organism>
<keyword evidence="1 3" id="KW-0597">Phosphoprotein</keyword>
<dbReference type="Pfam" id="PF00196">
    <property type="entry name" value="GerE"/>
    <property type="match status" value="1"/>
</dbReference>
<dbReference type="CDD" id="cd17535">
    <property type="entry name" value="REC_NarL-like"/>
    <property type="match status" value="1"/>
</dbReference>
<dbReference type="InterPro" id="IPR001789">
    <property type="entry name" value="Sig_transdc_resp-reg_receiver"/>
</dbReference>
<dbReference type="CDD" id="cd06170">
    <property type="entry name" value="LuxR_C_like"/>
    <property type="match status" value="1"/>
</dbReference>
<accession>A0ABQ3GZF8</accession>
<name>A0ABQ3GZF8_9NEIS</name>
<dbReference type="SMART" id="SM00448">
    <property type="entry name" value="REC"/>
    <property type="match status" value="1"/>
</dbReference>
<evidence type="ECO:0000259" key="5">
    <source>
        <dbReference type="PROSITE" id="PS50110"/>
    </source>
</evidence>
<evidence type="ECO:0000256" key="1">
    <source>
        <dbReference type="ARBA" id="ARBA00022553"/>
    </source>
</evidence>
<evidence type="ECO:0000313" key="6">
    <source>
        <dbReference type="EMBL" id="GHD62783.1"/>
    </source>
</evidence>
<evidence type="ECO:0000256" key="3">
    <source>
        <dbReference type="PROSITE-ProRule" id="PRU00169"/>
    </source>
</evidence>
<dbReference type="RefSeq" id="WP_189460199.1">
    <property type="nucleotide sequence ID" value="NZ_BMYO01000005.1"/>
</dbReference>
<dbReference type="InterPro" id="IPR058245">
    <property type="entry name" value="NreC/VraR/RcsB-like_REC"/>
</dbReference>
<comment type="caution">
    <text evidence="6">The sequence shown here is derived from an EMBL/GenBank/DDBJ whole genome shotgun (WGS) entry which is preliminary data.</text>
</comment>
<feature type="domain" description="HTH luxR-type" evidence="4">
    <location>
        <begin position="149"/>
        <end position="214"/>
    </location>
</feature>
<dbReference type="PROSITE" id="PS50110">
    <property type="entry name" value="RESPONSE_REGULATORY"/>
    <property type="match status" value="1"/>
</dbReference>
<dbReference type="SMART" id="SM00421">
    <property type="entry name" value="HTH_LUXR"/>
    <property type="match status" value="1"/>
</dbReference>
<dbReference type="Proteomes" id="UP000604737">
    <property type="component" value="Unassembled WGS sequence"/>
</dbReference>
<protein>
    <submittedName>
        <fullName evidence="6">DNA-binding response regulator</fullName>
    </submittedName>
</protein>
<dbReference type="PRINTS" id="PR00038">
    <property type="entry name" value="HTHLUXR"/>
</dbReference>
<gene>
    <name evidence="6" type="primary">rcsB</name>
    <name evidence="6" type="ORF">GCM10007350_19000</name>
</gene>
<keyword evidence="7" id="KW-1185">Reference proteome</keyword>
<keyword evidence="2 6" id="KW-0238">DNA-binding</keyword>
<dbReference type="InterPro" id="IPR016032">
    <property type="entry name" value="Sig_transdc_resp-reg_C-effctor"/>
</dbReference>
<dbReference type="PANTHER" id="PTHR43214">
    <property type="entry name" value="TWO-COMPONENT RESPONSE REGULATOR"/>
    <property type="match status" value="1"/>
</dbReference>
<dbReference type="Pfam" id="PF00072">
    <property type="entry name" value="Response_reg"/>
    <property type="match status" value="1"/>
</dbReference>
<dbReference type="PANTHER" id="PTHR43214:SF17">
    <property type="entry name" value="TRANSCRIPTIONAL REGULATORY PROTEIN RCSB"/>
    <property type="match status" value="1"/>
</dbReference>
<dbReference type="PROSITE" id="PS00622">
    <property type="entry name" value="HTH_LUXR_1"/>
    <property type="match status" value="1"/>
</dbReference>
<evidence type="ECO:0000259" key="4">
    <source>
        <dbReference type="PROSITE" id="PS50043"/>
    </source>
</evidence>
<dbReference type="SUPFAM" id="SSF46894">
    <property type="entry name" value="C-terminal effector domain of the bipartite response regulators"/>
    <property type="match status" value="1"/>
</dbReference>
<dbReference type="Gene3D" id="3.40.50.2300">
    <property type="match status" value="1"/>
</dbReference>
<dbReference type="SUPFAM" id="SSF52172">
    <property type="entry name" value="CheY-like"/>
    <property type="match status" value="1"/>
</dbReference>
<evidence type="ECO:0000313" key="7">
    <source>
        <dbReference type="Proteomes" id="UP000604737"/>
    </source>
</evidence>
<dbReference type="PROSITE" id="PS50043">
    <property type="entry name" value="HTH_LUXR_2"/>
    <property type="match status" value="1"/>
</dbReference>
<evidence type="ECO:0000256" key="2">
    <source>
        <dbReference type="ARBA" id="ARBA00023125"/>
    </source>
</evidence>
<dbReference type="InterPro" id="IPR000792">
    <property type="entry name" value="Tscrpt_reg_LuxR_C"/>
</dbReference>
<dbReference type="EMBL" id="BMYO01000005">
    <property type="protein sequence ID" value="GHD62783.1"/>
    <property type="molecule type" value="Genomic_DNA"/>
</dbReference>
<proteinExistence type="predicted"/>
<reference evidence="7" key="1">
    <citation type="journal article" date="2019" name="Int. J. Syst. Evol. Microbiol.">
        <title>The Global Catalogue of Microorganisms (GCM) 10K type strain sequencing project: providing services to taxonomists for standard genome sequencing and annotation.</title>
        <authorList>
            <consortium name="The Broad Institute Genomics Platform"/>
            <consortium name="The Broad Institute Genome Sequencing Center for Infectious Disease"/>
            <person name="Wu L."/>
            <person name="Ma J."/>
        </authorList>
    </citation>
    <scope>NUCLEOTIDE SEQUENCE [LARGE SCALE GENOMIC DNA]</scope>
    <source>
        <strain evidence="7">KCTC 23701</strain>
    </source>
</reference>
<dbReference type="GO" id="GO:0003677">
    <property type="term" value="F:DNA binding"/>
    <property type="evidence" value="ECO:0007669"/>
    <property type="project" value="UniProtKB-KW"/>
</dbReference>